<feature type="domain" description="CAAX prenyl protease 2/Lysostaphin resistance protein A-like" evidence="2">
    <location>
        <begin position="157"/>
        <end position="249"/>
    </location>
</feature>
<organism evidence="3 4">
    <name type="scientific">Halapricum desulfuricans</name>
    <dbReference type="NCBI Taxonomy" id="2841257"/>
    <lineage>
        <taxon>Archaea</taxon>
        <taxon>Methanobacteriati</taxon>
        <taxon>Methanobacteriota</taxon>
        <taxon>Stenosarchaea group</taxon>
        <taxon>Halobacteria</taxon>
        <taxon>Halobacteriales</taxon>
        <taxon>Haloarculaceae</taxon>
        <taxon>Halapricum</taxon>
    </lineage>
</organism>
<dbReference type="RefSeq" id="WP_229115205.1">
    <property type="nucleotide sequence ID" value="NZ_CP064787.1"/>
</dbReference>
<feature type="transmembrane region" description="Helical" evidence="1">
    <location>
        <begin position="109"/>
        <end position="127"/>
    </location>
</feature>
<dbReference type="GO" id="GO:0004175">
    <property type="term" value="F:endopeptidase activity"/>
    <property type="evidence" value="ECO:0007669"/>
    <property type="project" value="UniProtKB-ARBA"/>
</dbReference>
<keyword evidence="3" id="KW-0378">Hydrolase</keyword>
<feature type="transmembrane region" description="Helical" evidence="1">
    <location>
        <begin position="6"/>
        <end position="26"/>
    </location>
</feature>
<dbReference type="EMBL" id="CP064787">
    <property type="protein sequence ID" value="QSG05368.1"/>
    <property type="molecule type" value="Genomic_DNA"/>
</dbReference>
<keyword evidence="1" id="KW-1133">Transmembrane helix</keyword>
<evidence type="ECO:0000259" key="2">
    <source>
        <dbReference type="Pfam" id="PF02517"/>
    </source>
</evidence>
<dbReference type="AlphaFoldDB" id="A0A897MZE7"/>
<feature type="transmembrane region" description="Helical" evidence="1">
    <location>
        <begin position="155"/>
        <end position="172"/>
    </location>
</feature>
<keyword evidence="1" id="KW-0472">Membrane</keyword>
<dbReference type="GO" id="GO:0080120">
    <property type="term" value="P:CAAX-box protein maturation"/>
    <property type="evidence" value="ECO:0007669"/>
    <property type="project" value="UniProtKB-ARBA"/>
</dbReference>
<evidence type="ECO:0000256" key="1">
    <source>
        <dbReference type="SAM" id="Phobius"/>
    </source>
</evidence>
<dbReference type="Pfam" id="PF02517">
    <property type="entry name" value="Rce1-like"/>
    <property type="match status" value="1"/>
</dbReference>
<feature type="transmembrane region" description="Helical" evidence="1">
    <location>
        <begin position="73"/>
        <end position="97"/>
    </location>
</feature>
<protein>
    <submittedName>
        <fullName evidence="3">Metal-dependent membrane protease, CAAX family</fullName>
    </submittedName>
</protein>
<keyword evidence="1" id="KW-0812">Transmembrane</keyword>
<evidence type="ECO:0000313" key="3">
    <source>
        <dbReference type="EMBL" id="QSG05368.1"/>
    </source>
</evidence>
<name>A0A897MZE7_9EURY</name>
<feature type="transmembrane region" description="Helical" evidence="1">
    <location>
        <begin position="178"/>
        <end position="204"/>
    </location>
</feature>
<dbReference type="GeneID" id="68854648"/>
<dbReference type="Proteomes" id="UP000663525">
    <property type="component" value="Chromosome"/>
</dbReference>
<dbReference type="GO" id="GO:0006508">
    <property type="term" value="P:proteolysis"/>
    <property type="evidence" value="ECO:0007669"/>
    <property type="project" value="UniProtKB-KW"/>
</dbReference>
<evidence type="ECO:0000313" key="4">
    <source>
        <dbReference type="Proteomes" id="UP000663525"/>
    </source>
</evidence>
<sequence>MSDPQWAAFVGLTGLVLTAFLVLAWLSARTVRDPPTVDWRFTPVGVDPGVGSRPSARTRIVHPQVTELSTASLLANVAATQGLFAAVVVGAAVAFSIPPEAFGLGVEAITVRAVLWGLALGVGLWVANETSARVLDVAGLEYDERLRSTLAPDSPGGWLVLLALVLPTVAVVEELLFRAAAIGVVAVGFDISPWPLVVGSSIAFGLGHGAQGRVGIAVTGVLGLVLASAFVLSGSLLVVVVAHYVVNALELVVHEGLS</sequence>
<proteinExistence type="predicted"/>
<keyword evidence="3" id="KW-0645">Protease</keyword>
<accession>A0A897MZE7</accession>
<gene>
    <name evidence="3" type="ORF">HSR121_1021</name>
</gene>
<dbReference type="InterPro" id="IPR003675">
    <property type="entry name" value="Rce1/LyrA-like_dom"/>
</dbReference>
<feature type="transmembrane region" description="Helical" evidence="1">
    <location>
        <begin position="216"/>
        <end position="246"/>
    </location>
</feature>
<reference evidence="3" key="1">
    <citation type="submission" date="2020-11" db="EMBL/GenBank/DDBJ databases">
        <title>Carbohydrate-dependent, anaerobic sulfur respiration: A novel catabolism in halophilic archaea.</title>
        <authorList>
            <person name="Sorokin D.Y."/>
            <person name="Messina E."/>
            <person name="Smedile F."/>
            <person name="La Cono V."/>
            <person name="Hallsworth J.E."/>
            <person name="Yakimov M.M."/>
        </authorList>
    </citation>
    <scope>NUCLEOTIDE SEQUENCE</scope>
    <source>
        <strain evidence="3">HSR12-1</strain>
    </source>
</reference>